<gene>
    <name evidence="1" type="ORF">LMG3415_05130</name>
</gene>
<proteinExistence type="predicted"/>
<accession>A0ABM8LKA6</accession>
<keyword evidence="2" id="KW-1185">Reference proteome</keyword>
<reference evidence="1 2" key="1">
    <citation type="submission" date="2020-04" db="EMBL/GenBank/DDBJ databases">
        <authorList>
            <person name="De Canck E."/>
        </authorList>
    </citation>
    <scope>NUCLEOTIDE SEQUENCE [LARGE SCALE GENOMIC DNA]</scope>
    <source>
        <strain evidence="1 2">LMG 3415</strain>
    </source>
</reference>
<name>A0ABM8LKA6_9BURK</name>
<evidence type="ECO:0000313" key="2">
    <source>
        <dbReference type="Proteomes" id="UP000507140"/>
    </source>
</evidence>
<protein>
    <submittedName>
        <fullName evidence="1">Uncharacterized protein</fullName>
    </submittedName>
</protein>
<dbReference type="Proteomes" id="UP000507140">
    <property type="component" value="Unassembled WGS sequence"/>
</dbReference>
<dbReference type="EMBL" id="CADIKR010000008">
    <property type="protein sequence ID" value="CAB3914022.1"/>
    <property type="molecule type" value="Genomic_DNA"/>
</dbReference>
<dbReference type="RefSeq" id="WP_104654182.1">
    <property type="nucleotide sequence ID" value="NZ_CADIKR010000008.1"/>
</dbReference>
<organism evidence="1 2">
    <name type="scientific">Achromobacter mucicolens</name>
    <dbReference type="NCBI Taxonomy" id="1389922"/>
    <lineage>
        <taxon>Bacteria</taxon>
        <taxon>Pseudomonadati</taxon>
        <taxon>Pseudomonadota</taxon>
        <taxon>Betaproteobacteria</taxon>
        <taxon>Burkholderiales</taxon>
        <taxon>Alcaligenaceae</taxon>
        <taxon>Achromobacter</taxon>
    </lineage>
</organism>
<evidence type="ECO:0000313" key="1">
    <source>
        <dbReference type="EMBL" id="CAB3914022.1"/>
    </source>
</evidence>
<comment type="caution">
    <text evidence="1">The sequence shown here is derived from an EMBL/GenBank/DDBJ whole genome shotgun (WGS) entry which is preliminary data.</text>
</comment>
<sequence>MRTYIVQYRMNGGRLHSFDTVKAKSPAGAIGTAARHLADVEGTLEIIATPQYPSCAPAPAA</sequence>